<dbReference type="Pfam" id="PF03968">
    <property type="entry name" value="LptD_N"/>
    <property type="match status" value="1"/>
</dbReference>
<gene>
    <name evidence="5" type="ORF">MNB_SV-3-1302</name>
</gene>
<evidence type="ECO:0000256" key="1">
    <source>
        <dbReference type="ARBA" id="ARBA00022448"/>
    </source>
</evidence>
<keyword evidence="3" id="KW-0574">Periplasm</keyword>
<dbReference type="GO" id="GO:0009279">
    <property type="term" value="C:cell outer membrane"/>
    <property type="evidence" value="ECO:0007669"/>
    <property type="project" value="TreeGrafter"/>
</dbReference>
<proteinExistence type="predicted"/>
<feature type="domain" description="Organic solvent tolerance-like N-terminal" evidence="4">
    <location>
        <begin position="22"/>
        <end position="132"/>
    </location>
</feature>
<dbReference type="PANTHER" id="PTHR36504">
    <property type="entry name" value="LIPOPOLYSACCHARIDE EXPORT SYSTEM PROTEIN LPTA"/>
    <property type="match status" value="1"/>
</dbReference>
<reference evidence="5" key="1">
    <citation type="submission" date="2016-10" db="EMBL/GenBank/DDBJ databases">
        <authorList>
            <person name="de Groot N.N."/>
        </authorList>
    </citation>
    <scope>NUCLEOTIDE SEQUENCE</scope>
</reference>
<dbReference type="NCBIfam" id="TIGR03002">
    <property type="entry name" value="outer_YhbN_LptA"/>
    <property type="match status" value="1"/>
</dbReference>
<dbReference type="EMBL" id="FPHI01000040">
    <property type="protein sequence ID" value="SFV68398.1"/>
    <property type="molecule type" value="Genomic_DNA"/>
</dbReference>
<keyword evidence="1" id="KW-0813">Transport</keyword>
<dbReference type="GO" id="GO:0001530">
    <property type="term" value="F:lipopolysaccharide binding"/>
    <property type="evidence" value="ECO:0007669"/>
    <property type="project" value="InterPro"/>
</dbReference>
<evidence type="ECO:0000313" key="5">
    <source>
        <dbReference type="EMBL" id="SFV68398.1"/>
    </source>
</evidence>
<accession>A0A1W1CR87</accession>
<sequence length="153" mass="17595">MKILKIIAVCLVTHVLYADKVEITSLSMKAENLKKEIHFIGDAKVKKGDDWLHANKIIVYFDDQNKTKMYQATGAVSFKFKNKKNNYSGSADKIIYHPLTSKYLLEGKVKIDDLVKKRHVDGDRISLDMITGDLKVDANRKQPVKFIFYTEKK</sequence>
<dbReference type="AlphaFoldDB" id="A0A1W1CR87"/>
<protein>
    <submittedName>
        <fullName evidence="5">OstA family organic solvent tolerance protein</fullName>
    </submittedName>
</protein>
<dbReference type="InterPro" id="IPR005653">
    <property type="entry name" value="OstA-like_N"/>
</dbReference>
<evidence type="ECO:0000256" key="3">
    <source>
        <dbReference type="ARBA" id="ARBA00022764"/>
    </source>
</evidence>
<dbReference type="PANTHER" id="PTHR36504:SF1">
    <property type="entry name" value="LIPOPOLYSACCHARIDE EXPORT SYSTEM PROTEIN LPTA"/>
    <property type="match status" value="1"/>
</dbReference>
<dbReference type="InterPro" id="IPR052037">
    <property type="entry name" value="LPS_export_LptA"/>
</dbReference>
<evidence type="ECO:0000259" key="4">
    <source>
        <dbReference type="Pfam" id="PF03968"/>
    </source>
</evidence>
<dbReference type="GO" id="GO:0015920">
    <property type="term" value="P:lipopolysaccharide transport"/>
    <property type="evidence" value="ECO:0007669"/>
    <property type="project" value="InterPro"/>
</dbReference>
<dbReference type="Gene3D" id="2.60.450.10">
    <property type="entry name" value="Lipopolysaccharide (LPS) transport protein A like domain"/>
    <property type="match status" value="1"/>
</dbReference>
<dbReference type="GO" id="GO:0017089">
    <property type="term" value="F:glycolipid transfer activity"/>
    <property type="evidence" value="ECO:0007669"/>
    <property type="project" value="TreeGrafter"/>
</dbReference>
<dbReference type="GO" id="GO:0030288">
    <property type="term" value="C:outer membrane-bounded periplasmic space"/>
    <property type="evidence" value="ECO:0007669"/>
    <property type="project" value="TreeGrafter"/>
</dbReference>
<name>A0A1W1CR87_9ZZZZ</name>
<keyword evidence="2" id="KW-0732">Signal</keyword>
<dbReference type="InterPro" id="IPR014340">
    <property type="entry name" value="LptA"/>
</dbReference>
<organism evidence="5">
    <name type="scientific">hydrothermal vent metagenome</name>
    <dbReference type="NCBI Taxonomy" id="652676"/>
    <lineage>
        <taxon>unclassified sequences</taxon>
        <taxon>metagenomes</taxon>
        <taxon>ecological metagenomes</taxon>
    </lineage>
</organism>
<evidence type="ECO:0000256" key="2">
    <source>
        <dbReference type="ARBA" id="ARBA00022729"/>
    </source>
</evidence>